<dbReference type="AlphaFoldDB" id="A0A4Z2INX3"/>
<gene>
    <name evidence="2" type="ORF">EYF80_010177</name>
</gene>
<feature type="compositionally biased region" description="Basic and acidic residues" evidence="1">
    <location>
        <begin position="13"/>
        <end position="23"/>
    </location>
</feature>
<evidence type="ECO:0000256" key="1">
    <source>
        <dbReference type="SAM" id="MobiDB-lite"/>
    </source>
</evidence>
<protein>
    <submittedName>
        <fullName evidence="2">Uncharacterized protein</fullName>
    </submittedName>
</protein>
<comment type="caution">
    <text evidence="2">The sequence shown here is derived from an EMBL/GenBank/DDBJ whole genome shotgun (WGS) entry which is preliminary data.</text>
</comment>
<dbReference type="EMBL" id="SRLO01000063">
    <property type="protein sequence ID" value="TNN79595.1"/>
    <property type="molecule type" value="Genomic_DNA"/>
</dbReference>
<dbReference type="Proteomes" id="UP000314294">
    <property type="component" value="Unassembled WGS sequence"/>
</dbReference>
<feature type="region of interest" description="Disordered" evidence="1">
    <location>
        <begin position="1"/>
        <end position="23"/>
    </location>
</feature>
<proteinExistence type="predicted"/>
<evidence type="ECO:0000313" key="3">
    <source>
        <dbReference type="Proteomes" id="UP000314294"/>
    </source>
</evidence>
<evidence type="ECO:0000313" key="2">
    <source>
        <dbReference type="EMBL" id="TNN79595.1"/>
    </source>
</evidence>
<organism evidence="2 3">
    <name type="scientific">Liparis tanakae</name>
    <name type="common">Tanaka's snailfish</name>
    <dbReference type="NCBI Taxonomy" id="230148"/>
    <lineage>
        <taxon>Eukaryota</taxon>
        <taxon>Metazoa</taxon>
        <taxon>Chordata</taxon>
        <taxon>Craniata</taxon>
        <taxon>Vertebrata</taxon>
        <taxon>Euteleostomi</taxon>
        <taxon>Actinopterygii</taxon>
        <taxon>Neopterygii</taxon>
        <taxon>Teleostei</taxon>
        <taxon>Neoteleostei</taxon>
        <taxon>Acanthomorphata</taxon>
        <taxon>Eupercaria</taxon>
        <taxon>Perciformes</taxon>
        <taxon>Cottioidei</taxon>
        <taxon>Cottales</taxon>
        <taxon>Liparidae</taxon>
        <taxon>Liparis</taxon>
    </lineage>
</organism>
<sequence length="101" mass="11347">MLLSTTSCCSGPRGREKERGRKDRHLEKEVGFYRRDADGDGVGFALRATEEPASCGAPPPPGTWLRPSDARRQERFPVMVEAMSALRECLILYVLLGFYEQ</sequence>
<accession>A0A4Z2INX3</accession>
<keyword evidence="3" id="KW-1185">Reference proteome</keyword>
<reference evidence="2 3" key="1">
    <citation type="submission" date="2019-03" db="EMBL/GenBank/DDBJ databases">
        <title>First draft genome of Liparis tanakae, snailfish: a comprehensive survey of snailfish specific genes.</title>
        <authorList>
            <person name="Kim W."/>
            <person name="Song I."/>
            <person name="Jeong J.-H."/>
            <person name="Kim D."/>
            <person name="Kim S."/>
            <person name="Ryu S."/>
            <person name="Song J.Y."/>
            <person name="Lee S.K."/>
        </authorList>
    </citation>
    <scope>NUCLEOTIDE SEQUENCE [LARGE SCALE GENOMIC DNA]</scope>
    <source>
        <tissue evidence="2">Muscle</tissue>
    </source>
</reference>
<name>A0A4Z2INX3_9TELE</name>